<proteinExistence type="predicted"/>
<gene>
    <name evidence="1" type="ORF">EVAR_23625_1</name>
</gene>
<dbReference type="Proteomes" id="UP000299102">
    <property type="component" value="Unassembled WGS sequence"/>
</dbReference>
<protein>
    <submittedName>
        <fullName evidence="1">Uncharacterized protein</fullName>
    </submittedName>
</protein>
<sequence>MTVQHTKICRSELAASDILRRSQVLRSPTLPSPSRSYFTSLRRFHYEIHNGKVSCIVLYKETRGVDTADDEKAILVYSLNKTKKSIRNLKIRLRKSKLKNGDK</sequence>
<evidence type="ECO:0000313" key="2">
    <source>
        <dbReference type="Proteomes" id="UP000299102"/>
    </source>
</evidence>
<reference evidence="1 2" key="1">
    <citation type="journal article" date="2019" name="Commun. Biol.">
        <title>The bagworm genome reveals a unique fibroin gene that provides high tensile strength.</title>
        <authorList>
            <person name="Kono N."/>
            <person name="Nakamura H."/>
            <person name="Ohtoshi R."/>
            <person name="Tomita M."/>
            <person name="Numata K."/>
            <person name="Arakawa K."/>
        </authorList>
    </citation>
    <scope>NUCLEOTIDE SEQUENCE [LARGE SCALE GENOMIC DNA]</scope>
</reference>
<dbReference type="AlphaFoldDB" id="A0A4C1X1K3"/>
<accession>A0A4C1X1K3</accession>
<name>A0A4C1X1K3_EUMVA</name>
<keyword evidence="2" id="KW-1185">Reference proteome</keyword>
<evidence type="ECO:0000313" key="1">
    <source>
        <dbReference type="EMBL" id="GBP56185.1"/>
    </source>
</evidence>
<organism evidence="1 2">
    <name type="scientific">Eumeta variegata</name>
    <name type="common">Bagworm moth</name>
    <name type="synonym">Eumeta japonica</name>
    <dbReference type="NCBI Taxonomy" id="151549"/>
    <lineage>
        <taxon>Eukaryota</taxon>
        <taxon>Metazoa</taxon>
        <taxon>Ecdysozoa</taxon>
        <taxon>Arthropoda</taxon>
        <taxon>Hexapoda</taxon>
        <taxon>Insecta</taxon>
        <taxon>Pterygota</taxon>
        <taxon>Neoptera</taxon>
        <taxon>Endopterygota</taxon>
        <taxon>Lepidoptera</taxon>
        <taxon>Glossata</taxon>
        <taxon>Ditrysia</taxon>
        <taxon>Tineoidea</taxon>
        <taxon>Psychidae</taxon>
        <taxon>Oiketicinae</taxon>
        <taxon>Eumeta</taxon>
    </lineage>
</organism>
<comment type="caution">
    <text evidence="1">The sequence shown here is derived from an EMBL/GenBank/DDBJ whole genome shotgun (WGS) entry which is preliminary data.</text>
</comment>
<dbReference type="EMBL" id="BGZK01000686">
    <property type="protein sequence ID" value="GBP56185.1"/>
    <property type="molecule type" value="Genomic_DNA"/>
</dbReference>